<evidence type="ECO:0000313" key="3">
    <source>
        <dbReference type="Proteomes" id="UP000654345"/>
    </source>
</evidence>
<evidence type="ECO:0000313" key="2">
    <source>
        <dbReference type="EMBL" id="GHO57986.1"/>
    </source>
</evidence>
<dbReference type="Proteomes" id="UP000654345">
    <property type="component" value="Unassembled WGS sequence"/>
</dbReference>
<dbReference type="InterPro" id="IPR000845">
    <property type="entry name" value="Nucleoside_phosphorylase_d"/>
</dbReference>
<dbReference type="Gene3D" id="3.40.50.1580">
    <property type="entry name" value="Nucleoside phosphorylase domain"/>
    <property type="match status" value="1"/>
</dbReference>
<evidence type="ECO:0000259" key="1">
    <source>
        <dbReference type="Pfam" id="PF01048"/>
    </source>
</evidence>
<reference evidence="2 3" key="1">
    <citation type="journal article" date="2021" name="Int. J. Syst. Evol. Microbiol.">
        <title>Reticulibacter mediterranei gen. nov., sp. nov., within the new family Reticulibacteraceae fam. nov., and Ktedonospora formicarum gen. nov., sp. nov., Ktedonobacter robiniae sp. nov., Dictyobacter formicarum sp. nov. and Dictyobacter arantiisoli sp. nov., belonging to the class Ktedonobacteria.</title>
        <authorList>
            <person name="Yabe S."/>
            <person name="Zheng Y."/>
            <person name="Wang C.M."/>
            <person name="Sakai Y."/>
            <person name="Abe K."/>
            <person name="Yokota A."/>
            <person name="Donadio S."/>
            <person name="Cavaletti L."/>
            <person name="Monciardini P."/>
        </authorList>
    </citation>
    <scope>NUCLEOTIDE SEQUENCE [LARGE SCALE GENOMIC DNA]</scope>
    <source>
        <strain evidence="2 3">SOSP1-30</strain>
    </source>
</reference>
<comment type="caution">
    <text evidence="2">The sequence shown here is derived from an EMBL/GenBank/DDBJ whole genome shotgun (WGS) entry which is preliminary data.</text>
</comment>
<keyword evidence="3" id="KW-1185">Reference proteome</keyword>
<name>A0ABQ3UYP0_9CHLR</name>
<dbReference type="PANTHER" id="PTHR46832">
    <property type="entry name" value="5'-METHYLTHIOADENOSINE/S-ADENOSYLHOMOCYSTEINE NUCLEOSIDASE"/>
    <property type="match status" value="1"/>
</dbReference>
<dbReference type="EMBL" id="BNJG01000002">
    <property type="protein sequence ID" value="GHO57986.1"/>
    <property type="molecule type" value="Genomic_DNA"/>
</dbReference>
<dbReference type="InterPro" id="IPR035994">
    <property type="entry name" value="Nucleoside_phosphorylase_sf"/>
</dbReference>
<feature type="domain" description="Nucleoside phosphorylase" evidence="1">
    <location>
        <begin position="3"/>
        <end position="221"/>
    </location>
</feature>
<gene>
    <name evidence="2" type="ORF">KSB_64610</name>
</gene>
<dbReference type="RefSeq" id="WP_201374267.1">
    <property type="nucleotide sequence ID" value="NZ_BNJG01000002.1"/>
</dbReference>
<protein>
    <recommendedName>
        <fullName evidence="1">Nucleoside phosphorylase domain-containing protein</fullName>
    </recommendedName>
</protein>
<accession>A0ABQ3UYP0</accession>
<organism evidence="2 3">
    <name type="scientific">Ktedonobacter robiniae</name>
    <dbReference type="NCBI Taxonomy" id="2778365"/>
    <lineage>
        <taxon>Bacteria</taxon>
        <taxon>Bacillati</taxon>
        <taxon>Chloroflexota</taxon>
        <taxon>Ktedonobacteria</taxon>
        <taxon>Ktedonobacterales</taxon>
        <taxon>Ktedonobacteraceae</taxon>
        <taxon>Ktedonobacter</taxon>
    </lineage>
</organism>
<dbReference type="Pfam" id="PF01048">
    <property type="entry name" value="PNP_UDP_1"/>
    <property type="match status" value="1"/>
</dbReference>
<dbReference type="PANTHER" id="PTHR46832:SF1">
    <property type="entry name" value="5'-METHYLTHIOADENOSINE_S-ADENOSYLHOMOCYSTEINE NUCLEOSIDASE"/>
    <property type="match status" value="1"/>
</dbReference>
<dbReference type="SUPFAM" id="SSF53167">
    <property type="entry name" value="Purine and uridine phosphorylases"/>
    <property type="match status" value="1"/>
</dbReference>
<proteinExistence type="predicted"/>
<sequence length="224" mass="24247">MQLLIITPLEEELSFLSQSLQAQGFSESIQSVGKLTGHCFPKLGVTLALGGHGKAQSALQTQHFIDHNEHIDLVICAGAAGALSPGIEVGDLVVAETTIEHDYLLRFVQRPAPQFAGSQEALSMLRSSQYTLHPAQVHYGIIASGDEDIVDLERAQALHLQTKALAVAWEGAGVARSCRFSGIPYLEIRGITDTADHDAPAVFEMNLSIAMENLGRFLVQVFMR</sequence>
<dbReference type="CDD" id="cd09008">
    <property type="entry name" value="MTAN"/>
    <property type="match status" value="1"/>
</dbReference>